<proteinExistence type="predicted"/>
<dbReference type="Proteomes" id="UP001153269">
    <property type="component" value="Unassembled WGS sequence"/>
</dbReference>
<gene>
    <name evidence="1" type="ORF">PLEPLA_LOCUS4125</name>
</gene>
<reference evidence="1" key="1">
    <citation type="submission" date="2020-03" db="EMBL/GenBank/DDBJ databases">
        <authorList>
            <person name="Weist P."/>
        </authorList>
    </citation>
    <scope>NUCLEOTIDE SEQUENCE</scope>
</reference>
<protein>
    <submittedName>
        <fullName evidence="1">Uncharacterized protein</fullName>
    </submittedName>
</protein>
<evidence type="ECO:0000313" key="1">
    <source>
        <dbReference type="EMBL" id="CAB1416334.1"/>
    </source>
</evidence>
<organism evidence="1 2">
    <name type="scientific">Pleuronectes platessa</name>
    <name type="common">European plaice</name>
    <dbReference type="NCBI Taxonomy" id="8262"/>
    <lineage>
        <taxon>Eukaryota</taxon>
        <taxon>Metazoa</taxon>
        <taxon>Chordata</taxon>
        <taxon>Craniata</taxon>
        <taxon>Vertebrata</taxon>
        <taxon>Euteleostomi</taxon>
        <taxon>Actinopterygii</taxon>
        <taxon>Neopterygii</taxon>
        <taxon>Teleostei</taxon>
        <taxon>Neoteleostei</taxon>
        <taxon>Acanthomorphata</taxon>
        <taxon>Carangaria</taxon>
        <taxon>Pleuronectiformes</taxon>
        <taxon>Pleuronectoidei</taxon>
        <taxon>Pleuronectidae</taxon>
        <taxon>Pleuronectes</taxon>
    </lineage>
</organism>
<comment type="caution">
    <text evidence="1">The sequence shown here is derived from an EMBL/GenBank/DDBJ whole genome shotgun (WGS) entry which is preliminary data.</text>
</comment>
<keyword evidence="2" id="KW-1185">Reference proteome</keyword>
<dbReference type="EMBL" id="CADEAL010000202">
    <property type="protein sequence ID" value="CAB1416334.1"/>
    <property type="molecule type" value="Genomic_DNA"/>
</dbReference>
<evidence type="ECO:0000313" key="2">
    <source>
        <dbReference type="Proteomes" id="UP001153269"/>
    </source>
</evidence>
<sequence>MSAVVGKATEQLQVGGRCKPGYMSAPIQLNTKETKHRKLPTHIVGLVLNKKTRAGAQGWFQTWLQEGEGGGSHSPWPLKSPVMSDVQPGKTNIAQIAAVRKPPRQSPPQGVPAKPLNTSAPLEDSVCGALMPGGAALLTQASLPHCNTGSLIRYNKRGNEHCSSDWLTEGVMVCGNYLPQPFTLPCSSSLSHPGSRVLHGTSTSHCPDDICSAFRYTADEQTAVLLLEPNRGIELCGQPPALTPLPWLAVNSLRDREVEARCLGARAPPRHANYNNNGS</sequence>
<dbReference type="AlphaFoldDB" id="A0A9N7TPZ4"/>
<accession>A0A9N7TPZ4</accession>
<name>A0A9N7TPZ4_PLEPL</name>